<dbReference type="EMBL" id="JBBNAF010000012">
    <property type="protein sequence ID" value="KAK9093062.1"/>
    <property type="molecule type" value="Genomic_DNA"/>
</dbReference>
<name>A0AAP0ELP8_9MAGN</name>
<evidence type="ECO:0000313" key="3">
    <source>
        <dbReference type="Proteomes" id="UP001420932"/>
    </source>
</evidence>
<organism evidence="2 3">
    <name type="scientific">Stephania yunnanensis</name>
    <dbReference type="NCBI Taxonomy" id="152371"/>
    <lineage>
        <taxon>Eukaryota</taxon>
        <taxon>Viridiplantae</taxon>
        <taxon>Streptophyta</taxon>
        <taxon>Embryophyta</taxon>
        <taxon>Tracheophyta</taxon>
        <taxon>Spermatophyta</taxon>
        <taxon>Magnoliopsida</taxon>
        <taxon>Ranunculales</taxon>
        <taxon>Menispermaceae</taxon>
        <taxon>Menispermoideae</taxon>
        <taxon>Cissampelideae</taxon>
        <taxon>Stephania</taxon>
    </lineage>
</organism>
<dbReference type="AlphaFoldDB" id="A0AAP0ELP8"/>
<sequence length="191" mass="21974">MEGVMDTFDDEAFHVDPRMKTKAQVRTDQNSKEEDSRSAAQVQTYEVRLGCGRCLVYTHEKNDYSRQHYLFYSLSNEMNVFGGEGLLLSAKPRSRVDGRGDEDVRCVPARLSVVFVFFSPLCLVRLDRLLHLLVQYPHLRLVGRRFTSCERLDLCRSSSSKIEIPSSRRSARPCSYPSSINTRLSRCTKLR</sequence>
<feature type="region of interest" description="Disordered" evidence="1">
    <location>
        <begin position="19"/>
        <end position="39"/>
    </location>
</feature>
<evidence type="ECO:0000256" key="1">
    <source>
        <dbReference type="SAM" id="MobiDB-lite"/>
    </source>
</evidence>
<accession>A0AAP0ELP8</accession>
<evidence type="ECO:0000313" key="2">
    <source>
        <dbReference type="EMBL" id="KAK9093062.1"/>
    </source>
</evidence>
<comment type="caution">
    <text evidence="2">The sequence shown here is derived from an EMBL/GenBank/DDBJ whole genome shotgun (WGS) entry which is preliminary data.</text>
</comment>
<dbReference type="Proteomes" id="UP001420932">
    <property type="component" value="Unassembled WGS sequence"/>
</dbReference>
<proteinExistence type="predicted"/>
<gene>
    <name evidence="2" type="ORF">Syun_027973</name>
</gene>
<reference evidence="2 3" key="1">
    <citation type="submission" date="2024-01" db="EMBL/GenBank/DDBJ databases">
        <title>Genome assemblies of Stephania.</title>
        <authorList>
            <person name="Yang L."/>
        </authorList>
    </citation>
    <scope>NUCLEOTIDE SEQUENCE [LARGE SCALE GENOMIC DNA]</scope>
    <source>
        <strain evidence="2">YNDBR</strain>
        <tissue evidence="2">Leaf</tissue>
    </source>
</reference>
<keyword evidence="3" id="KW-1185">Reference proteome</keyword>
<protein>
    <submittedName>
        <fullName evidence="2">Uncharacterized protein</fullName>
    </submittedName>
</protein>